<gene>
    <name evidence="2" type="ORF">Aru02nite_33810</name>
</gene>
<feature type="transmembrane region" description="Helical" evidence="1">
    <location>
        <begin position="162"/>
        <end position="182"/>
    </location>
</feature>
<dbReference type="RefSeq" id="WP_239076734.1">
    <property type="nucleotide sequence ID" value="NZ_BAAAZM010000013.1"/>
</dbReference>
<evidence type="ECO:0000313" key="3">
    <source>
        <dbReference type="Proteomes" id="UP000612808"/>
    </source>
</evidence>
<name>A0A8J3J989_9ACTN</name>
<keyword evidence="3" id="KW-1185">Reference proteome</keyword>
<reference evidence="2" key="1">
    <citation type="submission" date="2021-01" db="EMBL/GenBank/DDBJ databases">
        <title>Whole genome shotgun sequence of Actinocatenispora rupis NBRC 107355.</title>
        <authorList>
            <person name="Komaki H."/>
            <person name="Tamura T."/>
        </authorList>
    </citation>
    <scope>NUCLEOTIDE SEQUENCE</scope>
    <source>
        <strain evidence="2">NBRC 107355</strain>
    </source>
</reference>
<feature type="transmembrane region" description="Helical" evidence="1">
    <location>
        <begin position="74"/>
        <end position="98"/>
    </location>
</feature>
<dbReference type="EMBL" id="BOMB01000019">
    <property type="protein sequence ID" value="GID12492.1"/>
    <property type="molecule type" value="Genomic_DNA"/>
</dbReference>
<protein>
    <submittedName>
        <fullName evidence="2">Uncharacterized protein</fullName>
    </submittedName>
</protein>
<dbReference type="AlphaFoldDB" id="A0A8J3J989"/>
<keyword evidence="1" id="KW-0812">Transmembrane</keyword>
<sequence>MTSQFSRVRDAWRAAHAPVPGVPRWAVACAYAVPLVALPSSVWRIVGFVFDAPMVQHVSGGTGPGPSVLRGGPWWYIVALSVVSEAVAFLAVGLVAGWGEVWPRWVPLLRGRRTPVPLVVTAAGLGAVGALVFPYALVMYALGLGVDGRATGLELAGWQQVVFWLAYAPLALWGPLVAVLAVHHHRRRTA</sequence>
<comment type="caution">
    <text evidence="2">The sequence shown here is derived from an EMBL/GenBank/DDBJ whole genome shotgun (WGS) entry which is preliminary data.</text>
</comment>
<evidence type="ECO:0000256" key="1">
    <source>
        <dbReference type="SAM" id="Phobius"/>
    </source>
</evidence>
<organism evidence="2 3">
    <name type="scientific">Actinocatenispora rupis</name>
    <dbReference type="NCBI Taxonomy" id="519421"/>
    <lineage>
        <taxon>Bacteria</taxon>
        <taxon>Bacillati</taxon>
        <taxon>Actinomycetota</taxon>
        <taxon>Actinomycetes</taxon>
        <taxon>Micromonosporales</taxon>
        <taxon>Micromonosporaceae</taxon>
        <taxon>Actinocatenispora</taxon>
    </lineage>
</organism>
<accession>A0A8J3J989</accession>
<keyword evidence="1" id="KW-0472">Membrane</keyword>
<keyword evidence="1" id="KW-1133">Transmembrane helix</keyword>
<dbReference type="Proteomes" id="UP000612808">
    <property type="component" value="Unassembled WGS sequence"/>
</dbReference>
<feature type="transmembrane region" description="Helical" evidence="1">
    <location>
        <begin position="118"/>
        <end position="142"/>
    </location>
</feature>
<evidence type="ECO:0000313" key="2">
    <source>
        <dbReference type="EMBL" id="GID12492.1"/>
    </source>
</evidence>
<proteinExistence type="predicted"/>